<keyword evidence="2" id="KW-1185">Reference proteome</keyword>
<protein>
    <submittedName>
        <fullName evidence="1">Uncharacterized protein</fullName>
    </submittedName>
</protein>
<name>A0A428NHQ6_9HYPO</name>
<comment type="caution">
    <text evidence="1">The sequence shown here is derived from an EMBL/GenBank/DDBJ whole genome shotgun (WGS) entry which is preliminary data.</text>
</comment>
<evidence type="ECO:0000313" key="1">
    <source>
        <dbReference type="EMBL" id="RSL40279.1"/>
    </source>
</evidence>
<evidence type="ECO:0000313" key="2">
    <source>
        <dbReference type="Proteomes" id="UP000287972"/>
    </source>
</evidence>
<proteinExistence type="predicted"/>
<dbReference type="Proteomes" id="UP000287972">
    <property type="component" value="Unassembled WGS sequence"/>
</dbReference>
<reference evidence="1 2" key="1">
    <citation type="submission" date="2017-06" db="EMBL/GenBank/DDBJ databases">
        <title>Comparative genomic analysis of Ambrosia Fusariam Clade fungi.</title>
        <authorList>
            <person name="Stajich J.E."/>
            <person name="Carrillo J."/>
            <person name="Kijimoto T."/>
            <person name="Eskalen A."/>
            <person name="O'Donnell K."/>
            <person name="Kasson M."/>
        </authorList>
    </citation>
    <scope>NUCLEOTIDE SEQUENCE [LARGE SCALE GENOMIC DNA]</scope>
    <source>
        <strain evidence="1 2">NRRL62606</strain>
    </source>
</reference>
<dbReference type="AlphaFoldDB" id="A0A428NHQ6"/>
<accession>A0A428NHQ6</accession>
<dbReference type="EMBL" id="NKCL01001345">
    <property type="protein sequence ID" value="RSL40279.1"/>
    <property type="molecule type" value="Genomic_DNA"/>
</dbReference>
<gene>
    <name evidence="1" type="ORF">CEP51_016717</name>
</gene>
<organism evidence="1 2">
    <name type="scientific">Fusarium floridanum</name>
    <dbReference type="NCBI Taxonomy" id="1325733"/>
    <lineage>
        <taxon>Eukaryota</taxon>
        <taxon>Fungi</taxon>
        <taxon>Dikarya</taxon>
        <taxon>Ascomycota</taxon>
        <taxon>Pezizomycotina</taxon>
        <taxon>Sordariomycetes</taxon>
        <taxon>Hypocreomycetidae</taxon>
        <taxon>Hypocreales</taxon>
        <taxon>Nectriaceae</taxon>
        <taxon>Fusarium</taxon>
        <taxon>Fusarium solani species complex</taxon>
    </lineage>
</organism>
<sequence length="112" mass="12826">MTFAVDEVCANSNVFLRLRARHRSIERLMLLGADCANSMMNGKRAAIESFTHCESVFCLYSFILVNCRDKLEGFCGVVDVDIVVIDGRIRRPFDIVELYKMLDCSSRRFCCK</sequence>